<dbReference type="RefSeq" id="WP_213370147.1">
    <property type="nucleotide sequence ID" value="NZ_QTKX01000002.1"/>
</dbReference>
<dbReference type="PANTHER" id="PTHR30246">
    <property type="entry name" value="2-KETO-3-DEOXY-6-PHOSPHOGLUCONATE ALDOLASE"/>
    <property type="match status" value="1"/>
</dbReference>
<comment type="pathway">
    <text evidence="1">Carbohydrate acid metabolism.</text>
</comment>
<organism evidence="6 7">
    <name type="scientific">Mesobacillus boroniphilus</name>
    <dbReference type="NCBI Taxonomy" id="308892"/>
    <lineage>
        <taxon>Bacteria</taxon>
        <taxon>Bacillati</taxon>
        <taxon>Bacillota</taxon>
        <taxon>Bacilli</taxon>
        <taxon>Bacillales</taxon>
        <taxon>Bacillaceae</taxon>
        <taxon>Mesobacillus</taxon>
    </lineage>
</organism>
<dbReference type="SUPFAM" id="SSF51569">
    <property type="entry name" value="Aldolase"/>
    <property type="match status" value="1"/>
</dbReference>
<dbReference type="NCBIfam" id="TIGR01182">
    <property type="entry name" value="eda"/>
    <property type="match status" value="1"/>
</dbReference>
<dbReference type="InterPro" id="IPR000887">
    <property type="entry name" value="Aldlse_KDPG_KHG"/>
</dbReference>
<dbReference type="EMBL" id="QTKX01000002">
    <property type="protein sequence ID" value="MBS8265649.1"/>
    <property type="molecule type" value="Genomic_DNA"/>
</dbReference>
<dbReference type="Proteomes" id="UP000761411">
    <property type="component" value="Unassembled WGS sequence"/>
</dbReference>
<keyword evidence="4 6" id="KW-0456">Lyase</keyword>
<dbReference type="InterPro" id="IPR013785">
    <property type="entry name" value="Aldolase_TIM"/>
</dbReference>
<keyword evidence="5" id="KW-0119">Carbohydrate metabolism</keyword>
<sequence length="207" mass="22489">MMNLEKGTIVAIIRGVDPTEVIDIQEALLEGGINWVEVSLSEEEKGLECIRILNETFGDRIHLGVGTVTSITQAKKAIDAGARYIITPGWDKELAKEVKELNVEILPGVFTPGEIMQALNLGINVVKLFPASNLGTDYIKNLKGPFPNINIMAVGGVSLENIRDYYKAGCTSFGIGSDLVPRGATKNDRENIKRNAQKYADILSSEG</sequence>
<reference evidence="6 7" key="1">
    <citation type="journal article" date="2021" name="Microorganisms">
        <title>Bacterial Dimethylsulfoniopropionate Biosynthesis in the East China Sea.</title>
        <authorList>
            <person name="Liu J."/>
            <person name="Zhang Y."/>
            <person name="Liu J."/>
            <person name="Zhong H."/>
            <person name="Williams B.T."/>
            <person name="Zheng Y."/>
            <person name="Curson A.R.J."/>
            <person name="Sun C."/>
            <person name="Sun H."/>
            <person name="Song D."/>
            <person name="Wagner Mackenzie B."/>
            <person name="Bermejo Martinez A."/>
            <person name="Todd J.D."/>
            <person name="Zhang X.H."/>
        </authorList>
    </citation>
    <scope>NUCLEOTIDE SEQUENCE [LARGE SCALE GENOMIC DNA]</scope>
    <source>
        <strain evidence="6 7">ESS08</strain>
    </source>
</reference>
<name>A0A944CM06_9BACI</name>
<dbReference type="AlphaFoldDB" id="A0A944CM06"/>
<dbReference type="Pfam" id="PF01081">
    <property type="entry name" value="Aldolase"/>
    <property type="match status" value="1"/>
</dbReference>
<evidence type="ECO:0000313" key="6">
    <source>
        <dbReference type="EMBL" id="MBS8265649.1"/>
    </source>
</evidence>
<evidence type="ECO:0000256" key="5">
    <source>
        <dbReference type="ARBA" id="ARBA00023277"/>
    </source>
</evidence>
<evidence type="ECO:0000256" key="4">
    <source>
        <dbReference type="ARBA" id="ARBA00023239"/>
    </source>
</evidence>
<proteinExistence type="inferred from homology"/>
<dbReference type="Gene3D" id="3.20.20.70">
    <property type="entry name" value="Aldolase class I"/>
    <property type="match status" value="1"/>
</dbReference>
<dbReference type="InterPro" id="IPR031338">
    <property type="entry name" value="KDPG/KHG_AS_2"/>
</dbReference>
<evidence type="ECO:0000313" key="7">
    <source>
        <dbReference type="Proteomes" id="UP000761411"/>
    </source>
</evidence>
<dbReference type="PANTHER" id="PTHR30246:SF1">
    <property type="entry name" value="2-DEHYDRO-3-DEOXY-6-PHOSPHOGALACTONATE ALDOLASE-RELATED"/>
    <property type="match status" value="1"/>
</dbReference>
<dbReference type="GO" id="GO:0008700">
    <property type="term" value="F:(R,S)-4-hydroxy-2-oxoglutarate aldolase activity"/>
    <property type="evidence" value="ECO:0007669"/>
    <property type="project" value="UniProtKB-EC"/>
</dbReference>
<comment type="caution">
    <text evidence="6">The sequence shown here is derived from an EMBL/GenBank/DDBJ whole genome shotgun (WGS) entry which is preliminary data.</text>
</comment>
<evidence type="ECO:0000256" key="2">
    <source>
        <dbReference type="ARBA" id="ARBA00006906"/>
    </source>
</evidence>
<comment type="similarity">
    <text evidence="2">Belongs to the KHG/KDPG aldolase family.</text>
</comment>
<evidence type="ECO:0000256" key="3">
    <source>
        <dbReference type="ARBA" id="ARBA00011233"/>
    </source>
</evidence>
<keyword evidence="7" id="KW-1185">Reference proteome</keyword>
<evidence type="ECO:0000256" key="1">
    <source>
        <dbReference type="ARBA" id="ARBA00004761"/>
    </source>
</evidence>
<dbReference type="CDD" id="cd00452">
    <property type="entry name" value="KDPG_aldolase"/>
    <property type="match status" value="1"/>
</dbReference>
<dbReference type="PROSITE" id="PS00160">
    <property type="entry name" value="ALDOLASE_KDPG_KHG_2"/>
    <property type="match status" value="1"/>
</dbReference>
<accession>A0A944CM06</accession>
<dbReference type="EC" id="4.1.2.14" evidence="6"/>
<dbReference type="GO" id="GO:0008675">
    <property type="term" value="F:2-dehydro-3-deoxy-phosphogluconate aldolase activity"/>
    <property type="evidence" value="ECO:0007669"/>
    <property type="project" value="UniProtKB-EC"/>
</dbReference>
<dbReference type="EC" id="4.1.3.16" evidence="6"/>
<comment type="subunit">
    <text evidence="3">Homotrimer.</text>
</comment>
<gene>
    <name evidence="6" type="primary">eda</name>
    <name evidence="6" type="ORF">DYI25_14580</name>
</gene>
<protein>
    <submittedName>
        <fullName evidence="6">Bifunctional 4-hydroxy-2-oxoglutarate aldolase/2-dehydro-3-deoxy-phosphogluconate aldolase</fullName>
        <ecNumber evidence="6">4.1.2.14</ecNumber>
        <ecNumber evidence="6">4.1.3.16</ecNumber>
    </submittedName>
</protein>